<dbReference type="EMBL" id="LQPJ01000102">
    <property type="protein sequence ID" value="ORW24360.1"/>
    <property type="molecule type" value="Genomic_DNA"/>
</dbReference>
<sequence>MAMWYVVGWKYNSNYTQQIDDALNLMADPLEIREDSSANEARAHGNPFLDVSSVIRHDSTAVMAGQMKSYKAEVAERAAGDEPATGFGYAEMFEALPDAWDQNHGFHIIDIDDPELVEHGEAYIHHQLTSYIAEPLREGSESYQSLPPYVQRYVDRNTVNGLAKGWYTGLPAVFLEPLRQRLGFPYEWWGAPID</sequence>
<evidence type="ECO:0000313" key="1">
    <source>
        <dbReference type="EMBL" id="ORW24360.1"/>
    </source>
</evidence>
<dbReference type="Proteomes" id="UP000193529">
    <property type="component" value="Unassembled WGS sequence"/>
</dbReference>
<keyword evidence="2" id="KW-1185">Reference proteome</keyword>
<organism evidence="1 2">
    <name type="scientific">Mycobacterium palustre</name>
    <dbReference type="NCBI Taxonomy" id="153971"/>
    <lineage>
        <taxon>Bacteria</taxon>
        <taxon>Bacillati</taxon>
        <taxon>Actinomycetota</taxon>
        <taxon>Actinomycetes</taxon>
        <taxon>Mycobacteriales</taxon>
        <taxon>Mycobacteriaceae</taxon>
        <taxon>Mycobacterium</taxon>
        <taxon>Mycobacterium simiae complex</taxon>
    </lineage>
</organism>
<evidence type="ECO:0000313" key="2">
    <source>
        <dbReference type="Proteomes" id="UP000193529"/>
    </source>
</evidence>
<reference evidence="1 2" key="1">
    <citation type="submission" date="2016-01" db="EMBL/GenBank/DDBJ databases">
        <title>The new phylogeny of the genus Mycobacterium.</title>
        <authorList>
            <person name="Tarcisio F."/>
            <person name="Conor M."/>
            <person name="Antonella G."/>
            <person name="Elisabetta G."/>
            <person name="Giulia F.S."/>
            <person name="Sara T."/>
            <person name="Anna F."/>
            <person name="Clotilde B."/>
            <person name="Roberto B."/>
            <person name="Veronica D.S."/>
            <person name="Fabio R."/>
            <person name="Monica P."/>
            <person name="Olivier J."/>
            <person name="Enrico T."/>
            <person name="Nicola S."/>
        </authorList>
    </citation>
    <scope>NUCLEOTIDE SEQUENCE [LARGE SCALE GENOMIC DNA]</scope>
    <source>
        <strain evidence="1 2">DSM 44572</strain>
    </source>
</reference>
<proteinExistence type="predicted"/>
<accession>A0A1X1ZLY7</accession>
<protein>
    <submittedName>
        <fullName evidence="1">Uncharacterized protein</fullName>
    </submittedName>
</protein>
<name>A0A1X1ZLY7_9MYCO</name>
<gene>
    <name evidence="1" type="ORF">AWC19_09635</name>
</gene>
<dbReference type="STRING" id="153971.AWC19_09635"/>
<comment type="caution">
    <text evidence="1">The sequence shown here is derived from an EMBL/GenBank/DDBJ whole genome shotgun (WGS) entry which is preliminary data.</text>
</comment>
<dbReference type="AlphaFoldDB" id="A0A1X1ZLY7"/>